<dbReference type="AlphaFoldDB" id="A0A2T0BJW7"/>
<comment type="subcellular location">
    <subcellularLocation>
        <location evidence="1 7">Cell membrane</location>
        <topology evidence="1 7">Multi-pass membrane protein</topology>
    </subcellularLocation>
</comment>
<keyword evidence="5 7" id="KW-1133">Transmembrane helix</keyword>
<proteinExistence type="inferred from homology"/>
<evidence type="ECO:0000259" key="8">
    <source>
        <dbReference type="PROSITE" id="PS50928"/>
    </source>
</evidence>
<dbReference type="InterPro" id="IPR010065">
    <property type="entry name" value="AA_ABC_transptr_permease_3TM"/>
</dbReference>
<dbReference type="CDD" id="cd06261">
    <property type="entry name" value="TM_PBP2"/>
    <property type="match status" value="1"/>
</dbReference>
<keyword evidence="3" id="KW-1003">Cell membrane</keyword>
<feature type="domain" description="ABC transmembrane type-1" evidence="8">
    <location>
        <begin position="17"/>
        <end position="202"/>
    </location>
</feature>
<dbReference type="PANTHER" id="PTHR30614:SF41">
    <property type="entry name" value="INNER MEMBRANE AMINO-ACID ABC TRANSPORTER PERMEASE PROTEIN YHDY"/>
    <property type="match status" value="1"/>
</dbReference>
<dbReference type="Pfam" id="PF00528">
    <property type="entry name" value="BPD_transp_1"/>
    <property type="match status" value="1"/>
</dbReference>
<dbReference type="InterPro" id="IPR043429">
    <property type="entry name" value="ArtM/GltK/GlnP/TcyL/YhdX-like"/>
</dbReference>
<comment type="caution">
    <text evidence="9">The sequence shown here is derived from an EMBL/GenBank/DDBJ whole genome shotgun (WGS) entry which is preliminary data.</text>
</comment>
<sequence length="213" mass="23357">MGSIINSVNIKFLLDGLKVTMTIAIATIILSIVIGTILGVLRRNKGIFGAVAAVYIEIFRNTPLILWILFCRFLIPIEPMYSGILSMTLFTTAVMAEIIRGGLNSVPAGQFEAGKSQGFSTIQILIHIILPQAFRNMVPAILSQVVTTIKDTSFLWIVGIEDLTGKGMILMGSFVSSDQIFAMYGLLAIIYFTINFALSFIVRSQHGKLALMY</sequence>
<protein>
    <submittedName>
        <fullName evidence="9">Putative glutamine ABC transporter permease protein GlnP</fullName>
    </submittedName>
</protein>
<evidence type="ECO:0000256" key="1">
    <source>
        <dbReference type="ARBA" id="ARBA00004651"/>
    </source>
</evidence>
<accession>A0A2T0BJW7</accession>
<feature type="transmembrane region" description="Helical" evidence="7">
    <location>
        <begin position="181"/>
        <end position="202"/>
    </location>
</feature>
<dbReference type="EMBL" id="PVXQ01000003">
    <property type="protein sequence ID" value="PRR84102.1"/>
    <property type="molecule type" value="Genomic_DNA"/>
</dbReference>
<feature type="transmembrane region" description="Helical" evidence="7">
    <location>
        <begin position="21"/>
        <end position="41"/>
    </location>
</feature>
<evidence type="ECO:0000313" key="10">
    <source>
        <dbReference type="Proteomes" id="UP000239471"/>
    </source>
</evidence>
<dbReference type="NCBIfam" id="TIGR01726">
    <property type="entry name" value="HEQRo_perm_3TM"/>
    <property type="match status" value="1"/>
</dbReference>
<dbReference type="RefSeq" id="WP_106058441.1">
    <property type="nucleotide sequence ID" value="NZ_PVXQ01000003.1"/>
</dbReference>
<name>A0A2T0BJW7_9CLOT</name>
<dbReference type="GO" id="GO:0022857">
    <property type="term" value="F:transmembrane transporter activity"/>
    <property type="evidence" value="ECO:0007669"/>
    <property type="project" value="InterPro"/>
</dbReference>
<gene>
    <name evidence="9" type="primary">glnP_1</name>
    <name evidence="9" type="ORF">CLVI_04000</name>
</gene>
<dbReference type="GO" id="GO:0043190">
    <property type="term" value="C:ATP-binding cassette (ABC) transporter complex"/>
    <property type="evidence" value="ECO:0007669"/>
    <property type="project" value="InterPro"/>
</dbReference>
<dbReference type="SUPFAM" id="SSF161098">
    <property type="entry name" value="MetI-like"/>
    <property type="match status" value="1"/>
</dbReference>
<evidence type="ECO:0000256" key="5">
    <source>
        <dbReference type="ARBA" id="ARBA00022989"/>
    </source>
</evidence>
<evidence type="ECO:0000313" key="9">
    <source>
        <dbReference type="EMBL" id="PRR84102.1"/>
    </source>
</evidence>
<organism evidence="9 10">
    <name type="scientific">Clostridium vincentii</name>
    <dbReference type="NCBI Taxonomy" id="52704"/>
    <lineage>
        <taxon>Bacteria</taxon>
        <taxon>Bacillati</taxon>
        <taxon>Bacillota</taxon>
        <taxon>Clostridia</taxon>
        <taxon>Eubacteriales</taxon>
        <taxon>Clostridiaceae</taxon>
        <taxon>Clostridium</taxon>
    </lineage>
</organism>
<evidence type="ECO:0000256" key="3">
    <source>
        <dbReference type="ARBA" id="ARBA00022475"/>
    </source>
</evidence>
<dbReference type="OrthoDB" id="9787841at2"/>
<keyword evidence="2 7" id="KW-0813">Transport</keyword>
<dbReference type="PROSITE" id="PS50928">
    <property type="entry name" value="ABC_TM1"/>
    <property type="match status" value="1"/>
</dbReference>
<dbReference type="Proteomes" id="UP000239471">
    <property type="component" value="Unassembled WGS sequence"/>
</dbReference>
<keyword evidence="10" id="KW-1185">Reference proteome</keyword>
<keyword evidence="4 7" id="KW-0812">Transmembrane</keyword>
<evidence type="ECO:0000256" key="4">
    <source>
        <dbReference type="ARBA" id="ARBA00022692"/>
    </source>
</evidence>
<reference evidence="9 10" key="1">
    <citation type="submission" date="2018-03" db="EMBL/GenBank/DDBJ databases">
        <title>Genome sequence of Clostridium vincentii DSM 10228.</title>
        <authorList>
            <person name="Poehlein A."/>
            <person name="Daniel R."/>
        </authorList>
    </citation>
    <scope>NUCLEOTIDE SEQUENCE [LARGE SCALE GENOMIC DNA]</scope>
    <source>
        <strain evidence="9 10">DSM 10228</strain>
    </source>
</reference>
<dbReference type="InterPro" id="IPR000515">
    <property type="entry name" value="MetI-like"/>
</dbReference>
<dbReference type="Gene3D" id="1.10.3720.10">
    <property type="entry name" value="MetI-like"/>
    <property type="match status" value="1"/>
</dbReference>
<evidence type="ECO:0000256" key="7">
    <source>
        <dbReference type="RuleBase" id="RU363032"/>
    </source>
</evidence>
<dbReference type="InterPro" id="IPR035906">
    <property type="entry name" value="MetI-like_sf"/>
</dbReference>
<dbReference type="GO" id="GO:0006865">
    <property type="term" value="P:amino acid transport"/>
    <property type="evidence" value="ECO:0007669"/>
    <property type="project" value="TreeGrafter"/>
</dbReference>
<comment type="similarity">
    <text evidence="7">Belongs to the binding-protein-dependent transport system permease family.</text>
</comment>
<dbReference type="PANTHER" id="PTHR30614">
    <property type="entry name" value="MEMBRANE COMPONENT OF AMINO ACID ABC TRANSPORTER"/>
    <property type="match status" value="1"/>
</dbReference>
<evidence type="ECO:0000256" key="6">
    <source>
        <dbReference type="ARBA" id="ARBA00023136"/>
    </source>
</evidence>
<evidence type="ECO:0000256" key="2">
    <source>
        <dbReference type="ARBA" id="ARBA00022448"/>
    </source>
</evidence>
<keyword evidence="6 7" id="KW-0472">Membrane</keyword>